<organism evidence="1 2">
    <name type="scientific">Clunio marinus</name>
    <dbReference type="NCBI Taxonomy" id="568069"/>
    <lineage>
        <taxon>Eukaryota</taxon>
        <taxon>Metazoa</taxon>
        <taxon>Ecdysozoa</taxon>
        <taxon>Arthropoda</taxon>
        <taxon>Hexapoda</taxon>
        <taxon>Insecta</taxon>
        <taxon>Pterygota</taxon>
        <taxon>Neoptera</taxon>
        <taxon>Endopterygota</taxon>
        <taxon>Diptera</taxon>
        <taxon>Nematocera</taxon>
        <taxon>Chironomoidea</taxon>
        <taxon>Chironomidae</taxon>
        <taxon>Clunio</taxon>
    </lineage>
</organism>
<sequence>MSSTMEADYSVWCGNYLYYIMLYARKDKATGQEREKHVCEWFTSRQAKRNELLVTVKNFFTWGNGLSDGEVSISDTFIECVLHPASNPIININHNTQFEGYVA</sequence>
<gene>
    <name evidence="1" type="ORF">CLUMA_CG000702</name>
</gene>
<dbReference type="Proteomes" id="UP000183832">
    <property type="component" value="Unassembled WGS sequence"/>
</dbReference>
<name>A0A1J1HFS8_9DIPT</name>
<dbReference type="EMBL" id="CVRI01000002">
    <property type="protein sequence ID" value="CRK86877.1"/>
    <property type="molecule type" value="Genomic_DNA"/>
</dbReference>
<keyword evidence="2" id="KW-1185">Reference proteome</keyword>
<evidence type="ECO:0000313" key="1">
    <source>
        <dbReference type="EMBL" id="CRK86877.1"/>
    </source>
</evidence>
<accession>A0A1J1HFS8</accession>
<dbReference type="AlphaFoldDB" id="A0A1J1HFS8"/>
<reference evidence="1 2" key="1">
    <citation type="submission" date="2015-04" db="EMBL/GenBank/DDBJ databases">
        <authorList>
            <person name="Syromyatnikov M.Y."/>
            <person name="Popov V.N."/>
        </authorList>
    </citation>
    <scope>NUCLEOTIDE SEQUENCE [LARGE SCALE GENOMIC DNA]</scope>
</reference>
<evidence type="ECO:0000313" key="2">
    <source>
        <dbReference type="Proteomes" id="UP000183832"/>
    </source>
</evidence>
<proteinExistence type="predicted"/>
<protein>
    <submittedName>
        <fullName evidence="1">CLUMA_CG000702, isoform A</fullName>
    </submittedName>
</protein>